<evidence type="ECO:0000256" key="1">
    <source>
        <dbReference type="ARBA" id="ARBA00006484"/>
    </source>
</evidence>
<dbReference type="CDD" id="cd05233">
    <property type="entry name" value="SDR_c"/>
    <property type="match status" value="1"/>
</dbReference>
<reference evidence="4" key="3">
    <citation type="submission" date="2020-09" db="EMBL/GenBank/DDBJ databases">
        <authorList>
            <person name="Sun Q."/>
            <person name="Zhou Y."/>
        </authorList>
    </citation>
    <scope>NUCLEOTIDE SEQUENCE</scope>
    <source>
        <strain evidence="4">CGMCC 4.7206</strain>
    </source>
</reference>
<dbReference type="PANTHER" id="PTHR42760">
    <property type="entry name" value="SHORT-CHAIN DEHYDROGENASES/REDUCTASES FAMILY MEMBER"/>
    <property type="match status" value="1"/>
</dbReference>
<dbReference type="EMBL" id="BMMT01000015">
    <property type="protein sequence ID" value="GGI97804.1"/>
    <property type="molecule type" value="Genomic_DNA"/>
</dbReference>
<accession>A0A917K4F1</accession>
<dbReference type="GO" id="GO:0048038">
    <property type="term" value="F:quinone binding"/>
    <property type="evidence" value="ECO:0007669"/>
    <property type="project" value="TreeGrafter"/>
</dbReference>
<dbReference type="EMBL" id="BAAAHC010000009">
    <property type="protein sequence ID" value="GAA0522945.1"/>
    <property type="molecule type" value="Genomic_DNA"/>
</dbReference>
<keyword evidence="6" id="KW-1185">Reference proteome</keyword>
<dbReference type="GO" id="GO:0016616">
    <property type="term" value="F:oxidoreductase activity, acting on the CH-OH group of donors, NAD or NADP as acceptor"/>
    <property type="evidence" value="ECO:0007669"/>
    <property type="project" value="TreeGrafter"/>
</dbReference>
<dbReference type="InterPro" id="IPR020904">
    <property type="entry name" value="Sc_DH/Rdtase_CS"/>
</dbReference>
<evidence type="ECO:0000313" key="6">
    <source>
        <dbReference type="Proteomes" id="UP001500220"/>
    </source>
</evidence>
<evidence type="ECO:0000256" key="2">
    <source>
        <dbReference type="ARBA" id="ARBA00023002"/>
    </source>
</evidence>
<dbReference type="RefSeq" id="WP_188989732.1">
    <property type="nucleotide sequence ID" value="NZ_BAAAHC010000009.1"/>
</dbReference>
<comment type="similarity">
    <text evidence="1">Belongs to the short-chain dehydrogenases/reductases (SDR) family.</text>
</comment>
<dbReference type="SUPFAM" id="SSF51735">
    <property type="entry name" value="NAD(P)-binding Rossmann-fold domains"/>
    <property type="match status" value="1"/>
</dbReference>
<dbReference type="Proteomes" id="UP000597989">
    <property type="component" value="Unassembled WGS sequence"/>
</dbReference>
<evidence type="ECO:0000313" key="4">
    <source>
        <dbReference type="EMBL" id="GGI97804.1"/>
    </source>
</evidence>
<reference evidence="3 6" key="2">
    <citation type="journal article" date="2019" name="Int. J. Syst. Evol. Microbiol.">
        <title>The Global Catalogue of Microorganisms (GCM) 10K type strain sequencing project: providing services to taxonomists for standard genome sequencing and annotation.</title>
        <authorList>
            <consortium name="The Broad Institute Genomics Platform"/>
            <consortium name="The Broad Institute Genome Sequencing Center for Infectious Disease"/>
            <person name="Wu L."/>
            <person name="Ma J."/>
        </authorList>
    </citation>
    <scope>NUCLEOTIDE SEQUENCE [LARGE SCALE GENOMIC DNA]</scope>
    <source>
        <strain evidence="3 6">JCM 10664</strain>
    </source>
</reference>
<dbReference type="Pfam" id="PF13561">
    <property type="entry name" value="adh_short_C2"/>
    <property type="match status" value="1"/>
</dbReference>
<name>A0A917K4F1_9PSEU</name>
<organism evidence="4 5">
    <name type="scientific">Saccharopolyspora thermophila</name>
    <dbReference type="NCBI Taxonomy" id="89367"/>
    <lineage>
        <taxon>Bacteria</taxon>
        <taxon>Bacillati</taxon>
        <taxon>Actinomycetota</taxon>
        <taxon>Actinomycetes</taxon>
        <taxon>Pseudonocardiales</taxon>
        <taxon>Pseudonocardiaceae</taxon>
        <taxon>Saccharopolyspora</taxon>
    </lineage>
</organism>
<evidence type="ECO:0000313" key="5">
    <source>
        <dbReference type="Proteomes" id="UP000597989"/>
    </source>
</evidence>
<evidence type="ECO:0000313" key="3">
    <source>
        <dbReference type="EMBL" id="GAA0522945.1"/>
    </source>
</evidence>
<gene>
    <name evidence="3" type="ORF">GCM10009545_26410</name>
    <name evidence="4" type="ORF">GCM10011581_38690</name>
</gene>
<dbReference type="PRINTS" id="PR00081">
    <property type="entry name" value="GDHRDH"/>
</dbReference>
<dbReference type="PROSITE" id="PS00061">
    <property type="entry name" value="ADH_SHORT"/>
    <property type="match status" value="1"/>
</dbReference>
<dbReference type="GO" id="GO:0006633">
    <property type="term" value="P:fatty acid biosynthetic process"/>
    <property type="evidence" value="ECO:0007669"/>
    <property type="project" value="TreeGrafter"/>
</dbReference>
<dbReference type="PRINTS" id="PR00080">
    <property type="entry name" value="SDRFAMILY"/>
</dbReference>
<sequence>MPEPTVVITGASRGIGAATAQVLAEQGWRVVVADLDLDAARDRVADLPKHTGDTVEHLAVRVDVTDEASVQSMFEAIDREIGRLDALVNNAGVISRQPAEDFDSRSWAQQLDVHLTGAMHCSRGAYPFLAKSERASIVNIASVGSTFGLPGRLAYATAKSGVLGLTRTLAVEWGPAGIRVNAVAPGYVATEMVRSGLRSGSLDERALIRRTPLRRLAEPAEIAKAISFLLSPEASFVHGTTLRVDGGITIDGTF</sequence>
<keyword evidence="2" id="KW-0560">Oxidoreductase</keyword>
<dbReference type="Gene3D" id="3.40.50.720">
    <property type="entry name" value="NAD(P)-binding Rossmann-like Domain"/>
    <property type="match status" value="1"/>
</dbReference>
<reference evidence="4 5" key="1">
    <citation type="journal article" date="2014" name="Int. J. Syst. Evol. Microbiol.">
        <title>Complete genome sequence of Corynebacterium casei LMG S-19264T (=DSM 44701T), isolated from a smear-ripened cheese.</title>
        <authorList>
            <consortium name="US DOE Joint Genome Institute (JGI-PGF)"/>
            <person name="Walter F."/>
            <person name="Albersmeier A."/>
            <person name="Kalinowski J."/>
            <person name="Ruckert C."/>
        </authorList>
    </citation>
    <scope>NUCLEOTIDE SEQUENCE [LARGE SCALE GENOMIC DNA]</scope>
    <source>
        <strain evidence="4 5">CGMCC 4.7206</strain>
    </source>
</reference>
<dbReference type="AlphaFoldDB" id="A0A917K4F1"/>
<dbReference type="InterPro" id="IPR036291">
    <property type="entry name" value="NAD(P)-bd_dom_sf"/>
</dbReference>
<dbReference type="FunFam" id="3.40.50.720:FF:000084">
    <property type="entry name" value="Short-chain dehydrogenase reductase"/>
    <property type="match status" value="1"/>
</dbReference>
<dbReference type="NCBIfam" id="NF009466">
    <property type="entry name" value="PRK12826.1-2"/>
    <property type="match status" value="1"/>
</dbReference>
<reference evidence="3" key="4">
    <citation type="submission" date="2023-12" db="EMBL/GenBank/DDBJ databases">
        <authorList>
            <person name="Sun Q."/>
            <person name="Inoue M."/>
        </authorList>
    </citation>
    <scope>NUCLEOTIDE SEQUENCE</scope>
    <source>
        <strain evidence="3">JCM 10664</strain>
    </source>
</reference>
<dbReference type="InterPro" id="IPR002347">
    <property type="entry name" value="SDR_fam"/>
</dbReference>
<comment type="caution">
    <text evidence="4">The sequence shown here is derived from an EMBL/GenBank/DDBJ whole genome shotgun (WGS) entry which is preliminary data.</text>
</comment>
<protein>
    <submittedName>
        <fullName evidence="4">Uncharacterized protein</fullName>
    </submittedName>
</protein>
<dbReference type="Proteomes" id="UP001500220">
    <property type="component" value="Unassembled WGS sequence"/>
</dbReference>
<dbReference type="PANTHER" id="PTHR42760:SF133">
    <property type="entry name" value="3-OXOACYL-[ACYL-CARRIER-PROTEIN] REDUCTASE"/>
    <property type="match status" value="1"/>
</dbReference>
<proteinExistence type="inferred from homology"/>